<evidence type="ECO:0000259" key="1">
    <source>
        <dbReference type="Pfam" id="PF24626"/>
    </source>
</evidence>
<sequence>MSTFKKGDLVLLSTEGLRDSAVTNLSASKLATRFKGPFAILKVIGDAYALDIPSSLRLHPTFYVGRLKEYRPATLHGLAPSSETKAHRSAFPLALLDAPATSEAAASHSARALEPGPVQLDQGLLQLPAGHRQPCSPPHLHRPGQPGRRYYHREGPPPLVDAEGQKRWIVKRLLGHEDPRRETKLSRLHARAIIVYVGSGFYPRRMHGNRALRFFETFQMSFVHTLGSNLFDDLSIRAVSENETNDDCVVVKRHHDYETKRECENVVVKRHHDDEMKSDDENIVVNCITTIARTRTSWRACGTTFSRTRVVSPARRTTISRDFTLYQAARIPSDPEMFILAEWILSDVSLPSLAGWTRHRVSGVTRIVHVNVAESVYVPRVLA</sequence>
<gene>
    <name evidence="2" type="ORF">PM001_LOCUS23837</name>
</gene>
<dbReference type="InterPro" id="IPR056924">
    <property type="entry name" value="SH3_Tf2-1"/>
</dbReference>
<feature type="domain" description="Tf2-1-like SH3-like" evidence="1">
    <location>
        <begin position="7"/>
        <end position="71"/>
    </location>
</feature>
<name>A0AAV1UYX8_9STRA</name>
<dbReference type="AlphaFoldDB" id="A0AAV1UYX8"/>
<comment type="caution">
    <text evidence="2">The sequence shown here is derived from an EMBL/GenBank/DDBJ whole genome shotgun (WGS) entry which is preliminary data.</text>
</comment>
<accession>A0AAV1UYX8</accession>
<dbReference type="Proteomes" id="UP001162060">
    <property type="component" value="Unassembled WGS sequence"/>
</dbReference>
<protein>
    <recommendedName>
        <fullName evidence="1">Tf2-1-like SH3-like domain-containing protein</fullName>
    </recommendedName>
</protein>
<organism evidence="2 3">
    <name type="scientific">Peronospora matthiolae</name>
    <dbReference type="NCBI Taxonomy" id="2874970"/>
    <lineage>
        <taxon>Eukaryota</taxon>
        <taxon>Sar</taxon>
        <taxon>Stramenopiles</taxon>
        <taxon>Oomycota</taxon>
        <taxon>Peronosporomycetes</taxon>
        <taxon>Peronosporales</taxon>
        <taxon>Peronosporaceae</taxon>
        <taxon>Peronospora</taxon>
    </lineage>
</organism>
<evidence type="ECO:0000313" key="2">
    <source>
        <dbReference type="EMBL" id="CAK7938687.1"/>
    </source>
</evidence>
<dbReference type="EMBL" id="CAKLBY020000231">
    <property type="protein sequence ID" value="CAK7938687.1"/>
    <property type="molecule type" value="Genomic_DNA"/>
</dbReference>
<evidence type="ECO:0000313" key="3">
    <source>
        <dbReference type="Proteomes" id="UP001162060"/>
    </source>
</evidence>
<reference evidence="2" key="1">
    <citation type="submission" date="2024-01" db="EMBL/GenBank/DDBJ databases">
        <authorList>
            <person name="Webb A."/>
        </authorList>
    </citation>
    <scope>NUCLEOTIDE SEQUENCE</scope>
    <source>
        <strain evidence="2">Pm1</strain>
    </source>
</reference>
<proteinExistence type="predicted"/>
<dbReference type="Pfam" id="PF24626">
    <property type="entry name" value="SH3_Tf2-1"/>
    <property type="match status" value="1"/>
</dbReference>